<protein>
    <submittedName>
        <fullName evidence="1">Uncharacterized protein</fullName>
    </submittedName>
</protein>
<sequence length="197" mass="21456">MNGSNKLPRMITRCLRDKLVSKIWNQPEDASGASRSGMPCLSSAAGPGGCLAYGEAFGRESAHAVRSSTVSLPRIRVLESGKTRARAPAVLEPRARAGRGKGRREKEGNIVTAARHRQRHLAHLRLHAALRPPAARNLVAGHAVPTALEVDDVKGQVKQRSLHVHIDDVKGQVKQRSLHVHIDDAIYAQHKIGLMRP</sequence>
<evidence type="ECO:0000313" key="1">
    <source>
        <dbReference type="EMBL" id="KAK3722877.1"/>
    </source>
</evidence>
<dbReference type="AlphaFoldDB" id="A0AAE0XY62"/>
<comment type="caution">
    <text evidence="1">The sequence shown here is derived from an EMBL/GenBank/DDBJ whole genome shotgun (WGS) entry which is preliminary data.</text>
</comment>
<dbReference type="EMBL" id="JAWDGP010007368">
    <property type="protein sequence ID" value="KAK3722877.1"/>
    <property type="molecule type" value="Genomic_DNA"/>
</dbReference>
<keyword evidence="2" id="KW-1185">Reference proteome</keyword>
<accession>A0AAE0XY62</accession>
<proteinExistence type="predicted"/>
<gene>
    <name evidence="1" type="ORF">RRG08_027104</name>
</gene>
<name>A0AAE0XY62_9GAST</name>
<evidence type="ECO:0000313" key="2">
    <source>
        <dbReference type="Proteomes" id="UP001283361"/>
    </source>
</evidence>
<dbReference type="Proteomes" id="UP001283361">
    <property type="component" value="Unassembled WGS sequence"/>
</dbReference>
<organism evidence="1 2">
    <name type="scientific">Elysia crispata</name>
    <name type="common">lettuce slug</name>
    <dbReference type="NCBI Taxonomy" id="231223"/>
    <lineage>
        <taxon>Eukaryota</taxon>
        <taxon>Metazoa</taxon>
        <taxon>Spiralia</taxon>
        <taxon>Lophotrochozoa</taxon>
        <taxon>Mollusca</taxon>
        <taxon>Gastropoda</taxon>
        <taxon>Heterobranchia</taxon>
        <taxon>Euthyneura</taxon>
        <taxon>Panpulmonata</taxon>
        <taxon>Sacoglossa</taxon>
        <taxon>Placobranchoidea</taxon>
        <taxon>Plakobranchidae</taxon>
        <taxon>Elysia</taxon>
    </lineage>
</organism>
<reference evidence="1" key="1">
    <citation type="journal article" date="2023" name="G3 (Bethesda)">
        <title>A reference genome for the long-term kleptoplast-retaining sea slug Elysia crispata morphotype clarki.</title>
        <authorList>
            <person name="Eastman K.E."/>
            <person name="Pendleton A.L."/>
            <person name="Shaikh M.A."/>
            <person name="Suttiyut T."/>
            <person name="Ogas R."/>
            <person name="Tomko P."/>
            <person name="Gavelis G."/>
            <person name="Widhalm J.R."/>
            <person name="Wisecaver J.H."/>
        </authorList>
    </citation>
    <scope>NUCLEOTIDE SEQUENCE</scope>
    <source>
        <strain evidence="1">ECLA1</strain>
    </source>
</reference>